<dbReference type="Gramene" id="PGSC0003DMT400094720">
    <property type="protein sequence ID" value="PGSC0003DMT400094720"/>
    <property type="gene ID" value="PGSC0003DMG400044291"/>
</dbReference>
<dbReference type="EnsemblPlants" id="PGSC0003DMT400094720">
    <property type="protein sequence ID" value="PGSC0003DMT400094720"/>
    <property type="gene ID" value="PGSC0003DMG400044291"/>
</dbReference>
<reference evidence="2" key="1">
    <citation type="journal article" date="2011" name="Nature">
        <title>Genome sequence and analysis of the tuber crop potato.</title>
        <authorList>
            <consortium name="The Potato Genome Sequencing Consortium"/>
        </authorList>
    </citation>
    <scope>NUCLEOTIDE SEQUENCE [LARGE SCALE GENOMIC DNA]</scope>
    <source>
        <strain evidence="2">cv. DM1-3 516 R44</strain>
    </source>
</reference>
<dbReference type="AlphaFoldDB" id="M1DUR2"/>
<protein>
    <submittedName>
        <fullName evidence="1">Uncharacterized protein</fullName>
    </submittedName>
</protein>
<evidence type="ECO:0000313" key="1">
    <source>
        <dbReference type="EnsemblPlants" id="PGSC0003DMT400094720"/>
    </source>
</evidence>
<dbReference type="HOGENOM" id="CLU_2487767_0_0_1"/>
<dbReference type="Proteomes" id="UP000011115">
    <property type="component" value="Unassembled WGS sequence"/>
</dbReference>
<accession>M1DUR2</accession>
<reference evidence="1" key="2">
    <citation type="submission" date="2015-06" db="UniProtKB">
        <authorList>
            <consortium name="EnsemblPlants"/>
        </authorList>
    </citation>
    <scope>IDENTIFICATION</scope>
    <source>
        <strain evidence="1">DM1-3 516 R44</strain>
    </source>
</reference>
<evidence type="ECO:0000313" key="2">
    <source>
        <dbReference type="Proteomes" id="UP000011115"/>
    </source>
</evidence>
<dbReference type="PaxDb" id="4113-PGSC0003DMT400094720"/>
<dbReference type="InParanoid" id="M1DUR2"/>
<organism evidence="1 2">
    <name type="scientific">Solanum tuberosum</name>
    <name type="common">Potato</name>
    <dbReference type="NCBI Taxonomy" id="4113"/>
    <lineage>
        <taxon>Eukaryota</taxon>
        <taxon>Viridiplantae</taxon>
        <taxon>Streptophyta</taxon>
        <taxon>Embryophyta</taxon>
        <taxon>Tracheophyta</taxon>
        <taxon>Spermatophyta</taxon>
        <taxon>Magnoliopsida</taxon>
        <taxon>eudicotyledons</taxon>
        <taxon>Gunneridae</taxon>
        <taxon>Pentapetalae</taxon>
        <taxon>asterids</taxon>
        <taxon>lamiids</taxon>
        <taxon>Solanales</taxon>
        <taxon>Solanaceae</taxon>
        <taxon>Solanoideae</taxon>
        <taxon>Solaneae</taxon>
        <taxon>Solanum</taxon>
    </lineage>
</organism>
<name>M1DUR2_SOLTU</name>
<proteinExistence type="predicted"/>
<sequence length="87" mass="10098">MTERLERNYYLMLEWNRKEKGTLEGIGGEMKEEGENTCKKTTKAKINSVWHTVWCSVPRPKGENPIWGVMRGATRQGLEDWNASQAR</sequence>
<keyword evidence="2" id="KW-1185">Reference proteome</keyword>